<dbReference type="STRING" id="1122991.GCA_000613445_02088"/>
<sequence>MFITSISLTTALHTTLLSPWREIGVRLFSRLLMPKPTISSLLLAMLLPLAFALLSSCGQVENEFSNRRAYFVFDNQVHNNFVLASAMTPHSNVFVSVSMQTRYTGQNSYAELMFVANGGTTQQASKITAADQSRGMVLGMNNGLIVGYGLLSDPPTLYAYDLQCPNCFSATAVPRRSFALTVQANGFATCANCHRKYNLSTGGNVAEGAQGSKLVRYRASTTGPYGVLAVN</sequence>
<comment type="caution">
    <text evidence="1">The sequence shown here is derived from an EMBL/GenBank/DDBJ whole genome shotgun (WGS) entry which is preliminary data.</text>
</comment>
<dbReference type="Proteomes" id="UP000248314">
    <property type="component" value="Unassembled WGS sequence"/>
</dbReference>
<name>A0A318HUT8_9BACT</name>
<organism evidence="1 2">
    <name type="scientific">Hoylesella shahii DSM 15611 = JCM 12083</name>
    <dbReference type="NCBI Taxonomy" id="1122991"/>
    <lineage>
        <taxon>Bacteria</taxon>
        <taxon>Pseudomonadati</taxon>
        <taxon>Bacteroidota</taxon>
        <taxon>Bacteroidia</taxon>
        <taxon>Bacteroidales</taxon>
        <taxon>Prevotellaceae</taxon>
        <taxon>Hoylesella</taxon>
    </lineage>
</organism>
<proteinExistence type="predicted"/>
<dbReference type="EMBL" id="QJJX01000014">
    <property type="protein sequence ID" value="PXX21983.1"/>
    <property type="molecule type" value="Genomic_DNA"/>
</dbReference>
<accession>A0A318HUT8</accession>
<keyword evidence="2" id="KW-1185">Reference proteome</keyword>
<protein>
    <submittedName>
        <fullName evidence="1">Uncharacterized protein</fullName>
    </submittedName>
</protein>
<gene>
    <name evidence="1" type="ORF">EJ73_01379</name>
</gene>
<dbReference type="AlphaFoldDB" id="A0A318HUT8"/>
<evidence type="ECO:0000313" key="2">
    <source>
        <dbReference type="Proteomes" id="UP000248314"/>
    </source>
</evidence>
<reference evidence="1 2" key="1">
    <citation type="submission" date="2018-05" db="EMBL/GenBank/DDBJ databases">
        <title>Genomic Encyclopedia of Type Strains, Phase I: the one thousand microbial genomes (KMG-I) project.</title>
        <authorList>
            <person name="Kyrpides N."/>
        </authorList>
    </citation>
    <scope>NUCLEOTIDE SEQUENCE [LARGE SCALE GENOMIC DNA]</scope>
    <source>
        <strain evidence="1 2">DSM 15611</strain>
    </source>
</reference>
<evidence type="ECO:0000313" key="1">
    <source>
        <dbReference type="EMBL" id="PXX21983.1"/>
    </source>
</evidence>